<keyword evidence="3" id="KW-0596">Phosphopantetheine</keyword>
<dbReference type="GO" id="GO:0031177">
    <property type="term" value="F:phosphopantetheine binding"/>
    <property type="evidence" value="ECO:0007669"/>
    <property type="project" value="InterPro"/>
</dbReference>
<organism evidence="6 7">
    <name type="scientific">Pseudomyxococcus hansupus</name>
    <dbReference type="NCBI Taxonomy" id="1297742"/>
    <lineage>
        <taxon>Bacteria</taxon>
        <taxon>Pseudomonadati</taxon>
        <taxon>Myxococcota</taxon>
        <taxon>Myxococcia</taxon>
        <taxon>Myxococcales</taxon>
        <taxon>Cystobacterineae</taxon>
        <taxon>Myxococcaceae</taxon>
        <taxon>Pseudomyxococcus</taxon>
    </lineage>
</organism>
<proteinExistence type="inferred from homology"/>
<dbReference type="Pfam" id="PF00550">
    <property type="entry name" value="PP-binding"/>
    <property type="match status" value="1"/>
</dbReference>
<dbReference type="InterPro" id="IPR001242">
    <property type="entry name" value="Condensation_dom"/>
</dbReference>
<dbReference type="SUPFAM" id="SSF47336">
    <property type="entry name" value="ACP-like"/>
    <property type="match status" value="1"/>
</dbReference>
<comment type="cofactor">
    <cofactor evidence="1">
        <name>pantetheine 4'-phosphate</name>
        <dbReference type="ChEBI" id="CHEBI:47942"/>
    </cofactor>
</comment>
<dbReference type="CDD" id="cd19531">
    <property type="entry name" value="LCL_NRPS-like"/>
    <property type="match status" value="1"/>
</dbReference>
<dbReference type="Pfam" id="PF00975">
    <property type="entry name" value="Thioesterase"/>
    <property type="match status" value="1"/>
</dbReference>
<evidence type="ECO:0000256" key="4">
    <source>
        <dbReference type="ARBA" id="ARBA00022553"/>
    </source>
</evidence>
<evidence type="ECO:0000256" key="2">
    <source>
        <dbReference type="ARBA" id="ARBA00006432"/>
    </source>
</evidence>
<dbReference type="FunFam" id="3.30.300.30:FF:000010">
    <property type="entry name" value="Enterobactin synthetase component F"/>
    <property type="match status" value="1"/>
</dbReference>
<dbReference type="Gene3D" id="2.30.38.10">
    <property type="entry name" value="Luciferase, Domain 3"/>
    <property type="match status" value="1"/>
</dbReference>
<dbReference type="FunFam" id="3.40.50.980:FF:000001">
    <property type="entry name" value="Non-ribosomal peptide synthetase"/>
    <property type="match status" value="1"/>
</dbReference>
<evidence type="ECO:0000256" key="1">
    <source>
        <dbReference type="ARBA" id="ARBA00001957"/>
    </source>
</evidence>
<sequence length="1386" mass="153131">MSELMKKLAGLSPEKREAVLKKLRQQNVVAAPKEEARTPVIPRVSREQPLPLSFPQRRLWFLDQFEPGTPAYNIPEFVRLAGPLHVTALERALNEVIRRHEVLRTTFVAEDGEPRQRILPELKLALGMLDLSYLPTSKREPLCQELALQLAGTSFDLAAGPLLHARLVRMGEEDHVLLLVVHHIVSDGWSTGIFVQELTALYGAFAQEQASPLPELPLQYADFAAWQNQWMQGEVLTSQLDYWRRQLEGSDSALKLPTDRARPRVRTYAGGKRAFQVDPAVAHALRTLGAQEKASLFMVLLAALQALLHRYTREPRISVGTYIANRNRTEVEPLIGFFLNTLVMRTGLEGNPSFRELLRRVVDVTLGAYAHQDIPFEKLLEELAPSRDTSQSPFFQVMLVLQNTPTPPAELGALRMESFSVAGEAFAQFDLTLWFSEEAGGLQGIWEYNRDLFDASTVDRMVAHFQTLLASIAADPGQRLLDLRLLPVDERRRILETWNQARLDVPPGTCLHHLIEAHAARTPDAIAVTDPERRLTYAELNARANQLAHHLRTVGVGPERITGVFLDRSVDMVVAVLAVLKAGGAYVPLDPSYPPERTALMLADSRPAVLVTRQGLVSLLSATLPPVVSIDTDAEAISAHPTTPPPGGAGPEHLAYVVYTSGSTGRPKGVMISHRSLTNAYLAWERDYRLPELRAHLQMASFSFDVFSGDLARALGSGKTLVLCPRDWLLEPERLYALMQREQVDSGEFVPAVVRLLMGHCQERGLRLDFMRLLIVGSDTWDMREYHQLRGLCGAETRLVSSYGLSEATIDSTYFEQPEPTPSEQIVPIGRPFANSRMYLLDSTMQPVPIGIPGELFVGGEGVARGYWGQANLTAERFVPNPFSATPGARMYRTGDLARYTEDGTLAFIGRNDTQVKIRGHRIELDEIKAKLLEHAAVQAVELLVHEDAGNKQLVAYLTLTAPDVASADDLRQHLKKHLPPYMVPAAFVILAAFPLTPNGKVDRKALPAPESVRREAQEGFVAPRGDVEARLAALWEELLAVRPIGAHDNFFDQGGHSLLAVRLMVRIREQFGRSLPLSVLFQNPALEQLAKALSEESAPRPWSPLVTLQAGAHRPALFCVPGAGGNAVYLRELAQSLGPTLPVFAFQARGLDGREAPHRSVEEMASCYVEALQQAQPQGPYHLLGHSFGSWVAFEMAQQLRKKGEDVAFLGILNTTVPMLSEDAGEAPPLDDADWMASVASTAGRLYGVDLGISAEVLRPLPPEARRELLTHRLVQSGLLPEGSDSQQVHGFIEVYKAAYQIDYIPRDTVPVPVALFRAQERHEEDGIVPEAFADDPTWGWGRHASASVTPVTVPGDHMTMMAAPHVQVLAECVRQGLLRAGSTR</sequence>
<dbReference type="NCBIfam" id="TIGR01733">
    <property type="entry name" value="AA-adenyl-dom"/>
    <property type="match status" value="1"/>
</dbReference>
<dbReference type="InterPro" id="IPR001031">
    <property type="entry name" value="Thioesterase"/>
</dbReference>
<keyword evidence="4" id="KW-0597">Phosphoprotein</keyword>
<dbReference type="InterPro" id="IPR025110">
    <property type="entry name" value="AMP-bd_C"/>
</dbReference>
<dbReference type="FunFam" id="2.30.38.10:FF:000001">
    <property type="entry name" value="Non-ribosomal peptide synthetase PvdI"/>
    <property type="match status" value="1"/>
</dbReference>
<dbReference type="GO" id="GO:0003824">
    <property type="term" value="F:catalytic activity"/>
    <property type="evidence" value="ECO:0007669"/>
    <property type="project" value="InterPro"/>
</dbReference>
<comment type="similarity">
    <text evidence="2">Belongs to the ATP-dependent AMP-binding enzyme family.</text>
</comment>
<dbReference type="CDD" id="cd05930">
    <property type="entry name" value="A_NRPS"/>
    <property type="match status" value="1"/>
</dbReference>
<dbReference type="Gene3D" id="3.40.50.980">
    <property type="match status" value="2"/>
</dbReference>
<dbReference type="Pfam" id="PF00668">
    <property type="entry name" value="Condensation"/>
    <property type="match status" value="1"/>
</dbReference>
<accession>A0A0H4WVG0</accession>
<evidence type="ECO:0000313" key="6">
    <source>
        <dbReference type="EMBL" id="AKQ65583.1"/>
    </source>
</evidence>
<dbReference type="SUPFAM" id="SSF53474">
    <property type="entry name" value="alpha/beta-Hydrolases"/>
    <property type="match status" value="1"/>
</dbReference>
<reference evidence="6 7" key="1">
    <citation type="journal article" date="2016" name="PLoS ONE">
        <title>Complete Genome Sequence and Comparative Genomics of a Novel Myxobacterium Myxococcus hansupus.</title>
        <authorList>
            <person name="Sharma G."/>
            <person name="Narwani T."/>
            <person name="Subramanian S."/>
        </authorList>
    </citation>
    <scope>NUCLEOTIDE SEQUENCE [LARGE SCALE GENOMIC DNA]</scope>
    <source>
        <strain evidence="7">mixupus</strain>
    </source>
</reference>
<keyword evidence="7" id="KW-1185">Reference proteome</keyword>
<dbReference type="OrthoDB" id="9757540at2"/>
<dbReference type="FunFam" id="3.30.559.10:FF:000012">
    <property type="entry name" value="Non-ribosomal peptide synthetase"/>
    <property type="match status" value="1"/>
</dbReference>
<dbReference type="Gene3D" id="1.10.1200.10">
    <property type="entry name" value="ACP-like"/>
    <property type="match status" value="1"/>
</dbReference>
<evidence type="ECO:0000256" key="3">
    <source>
        <dbReference type="ARBA" id="ARBA00022450"/>
    </source>
</evidence>
<dbReference type="InterPro" id="IPR036736">
    <property type="entry name" value="ACP-like_sf"/>
</dbReference>
<dbReference type="InterPro" id="IPR023213">
    <property type="entry name" value="CAT-like_dom_sf"/>
</dbReference>
<dbReference type="FunFam" id="1.10.1200.10:FF:000005">
    <property type="entry name" value="Nonribosomal peptide synthetase 1"/>
    <property type="match status" value="1"/>
</dbReference>
<dbReference type="GO" id="GO:0005737">
    <property type="term" value="C:cytoplasm"/>
    <property type="evidence" value="ECO:0007669"/>
    <property type="project" value="TreeGrafter"/>
</dbReference>
<dbReference type="Pfam" id="PF13193">
    <property type="entry name" value="AMP-binding_C"/>
    <property type="match status" value="1"/>
</dbReference>
<dbReference type="KEGG" id="mym:A176_002495"/>
<name>A0A0H4WVG0_9BACT</name>
<dbReference type="InterPro" id="IPR000873">
    <property type="entry name" value="AMP-dep_synth/lig_dom"/>
</dbReference>
<dbReference type="Gene3D" id="3.40.50.1820">
    <property type="entry name" value="alpha/beta hydrolase"/>
    <property type="match status" value="1"/>
</dbReference>
<evidence type="ECO:0000259" key="5">
    <source>
        <dbReference type="PROSITE" id="PS50075"/>
    </source>
</evidence>
<dbReference type="InterPro" id="IPR010071">
    <property type="entry name" value="AA_adenyl_dom"/>
</dbReference>
<dbReference type="EMBL" id="CP012109">
    <property type="protein sequence ID" value="AKQ65583.1"/>
    <property type="molecule type" value="Genomic_DNA"/>
</dbReference>
<dbReference type="PANTHER" id="PTHR45527:SF1">
    <property type="entry name" value="FATTY ACID SYNTHASE"/>
    <property type="match status" value="1"/>
</dbReference>
<dbReference type="InterPro" id="IPR020845">
    <property type="entry name" value="AMP-binding_CS"/>
</dbReference>
<gene>
    <name evidence="6" type="ORF">A176_002495</name>
</gene>
<dbReference type="Gene3D" id="3.30.559.10">
    <property type="entry name" value="Chloramphenicol acetyltransferase-like domain"/>
    <property type="match status" value="1"/>
</dbReference>
<dbReference type="Gene3D" id="3.30.559.30">
    <property type="entry name" value="Nonribosomal peptide synthetase, condensation domain"/>
    <property type="match status" value="1"/>
</dbReference>
<dbReference type="PROSITE" id="PS50075">
    <property type="entry name" value="CARRIER"/>
    <property type="match status" value="1"/>
</dbReference>
<dbReference type="SMART" id="SM00823">
    <property type="entry name" value="PKS_PP"/>
    <property type="match status" value="1"/>
</dbReference>
<dbReference type="FunFam" id="3.40.50.12780:FF:000012">
    <property type="entry name" value="Non-ribosomal peptide synthetase"/>
    <property type="match status" value="1"/>
</dbReference>
<dbReference type="eggNOG" id="COG1020">
    <property type="taxonomic scope" value="Bacteria"/>
</dbReference>
<dbReference type="SUPFAM" id="SSF56801">
    <property type="entry name" value="Acetyl-CoA synthetase-like"/>
    <property type="match status" value="1"/>
</dbReference>
<dbReference type="InterPro" id="IPR029058">
    <property type="entry name" value="AB_hydrolase_fold"/>
</dbReference>
<dbReference type="GO" id="GO:0043041">
    <property type="term" value="P:amino acid activation for nonribosomal peptide biosynthetic process"/>
    <property type="evidence" value="ECO:0007669"/>
    <property type="project" value="TreeGrafter"/>
</dbReference>
<dbReference type="GO" id="GO:0044550">
    <property type="term" value="P:secondary metabolite biosynthetic process"/>
    <property type="evidence" value="ECO:0007669"/>
    <property type="project" value="UniProtKB-ARBA"/>
</dbReference>
<dbReference type="Pfam" id="PF00501">
    <property type="entry name" value="AMP-binding"/>
    <property type="match status" value="1"/>
</dbReference>
<dbReference type="SUPFAM" id="SSF52777">
    <property type="entry name" value="CoA-dependent acyltransferases"/>
    <property type="match status" value="2"/>
</dbReference>
<dbReference type="Gene3D" id="3.30.300.30">
    <property type="match status" value="1"/>
</dbReference>
<dbReference type="STRING" id="1297742.A176_002495"/>
<dbReference type="PATRIC" id="fig|1297742.4.peg.2522"/>
<protein>
    <submittedName>
        <fullName evidence="6">Siderophore biosynthesis non-ribosomal peptide synthetase</fullName>
    </submittedName>
</protein>
<dbReference type="PANTHER" id="PTHR45527">
    <property type="entry name" value="NONRIBOSOMAL PEPTIDE SYNTHETASE"/>
    <property type="match status" value="1"/>
</dbReference>
<dbReference type="RefSeq" id="WP_021780900.1">
    <property type="nucleotide sequence ID" value="NZ_CP012109.1"/>
</dbReference>
<evidence type="ECO:0000313" key="7">
    <source>
        <dbReference type="Proteomes" id="UP000009026"/>
    </source>
</evidence>
<feature type="domain" description="Carrier" evidence="5">
    <location>
        <begin position="1023"/>
        <end position="1098"/>
    </location>
</feature>
<dbReference type="InterPro" id="IPR045851">
    <property type="entry name" value="AMP-bd_C_sf"/>
</dbReference>
<dbReference type="PROSITE" id="PS00455">
    <property type="entry name" value="AMP_BINDING"/>
    <property type="match status" value="1"/>
</dbReference>
<dbReference type="Proteomes" id="UP000009026">
    <property type="component" value="Chromosome"/>
</dbReference>
<dbReference type="InterPro" id="IPR020806">
    <property type="entry name" value="PKS_PP-bd"/>
</dbReference>
<dbReference type="InterPro" id="IPR009081">
    <property type="entry name" value="PP-bd_ACP"/>
</dbReference>